<organism evidence="2 3">
    <name type="scientific">Cellulomonas carbonis T26</name>
    <dbReference type="NCBI Taxonomy" id="947969"/>
    <lineage>
        <taxon>Bacteria</taxon>
        <taxon>Bacillati</taxon>
        <taxon>Actinomycetota</taxon>
        <taxon>Actinomycetes</taxon>
        <taxon>Micrococcales</taxon>
        <taxon>Cellulomonadaceae</taxon>
        <taxon>Cellulomonas</taxon>
    </lineage>
</organism>
<evidence type="ECO:0000256" key="1">
    <source>
        <dbReference type="SAM" id="MobiDB-lite"/>
    </source>
</evidence>
<evidence type="ECO:0000313" key="2">
    <source>
        <dbReference type="EMBL" id="KGM10757.1"/>
    </source>
</evidence>
<accession>A0A0A0BSX8</accession>
<dbReference type="RefSeq" id="WP_043606459.1">
    <property type="nucleotide sequence ID" value="NZ_AXCY01000040.1"/>
</dbReference>
<evidence type="ECO:0008006" key="4">
    <source>
        <dbReference type="Google" id="ProtNLM"/>
    </source>
</evidence>
<comment type="caution">
    <text evidence="2">The sequence shown here is derived from an EMBL/GenBank/DDBJ whole genome shotgun (WGS) entry which is preliminary data.</text>
</comment>
<feature type="compositionally biased region" description="Basic and acidic residues" evidence="1">
    <location>
        <begin position="20"/>
        <end position="32"/>
    </location>
</feature>
<evidence type="ECO:0000313" key="3">
    <source>
        <dbReference type="Proteomes" id="UP000029839"/>
    </source>
</evidence>
<feature type="region of interest" description="Disordered" evidence="1">
    <location>
        <begin position="1"/>
        <end position="35"/>
    </location>
</feature>
<sequence>MPSRRRSTKRPYGDEPPPLDLERALGGRRSESAADGDWTVQRVRGGDKAYTCPGCRQQIPPGTAHVVAWAADGLLGPQAALDDRRHWHSACWQHRARRR</sequence>
<keyword evidence="3" id="KW-1185">Reference proteome</keyword>
<dbReference type="AlphaFoldDB" id="A0A0A0BSX8"/>
<protein>
    <recommendedName>
        <fullName evidence="4">ATP/GTP-binding protein</fullName>
    </recommendedName>
</protein>
<dbReference type="OrthoDB" id="3381577at2"/>
<gene>
    <name evidence="2" type="ORF">N868_13960</name>
</gene>
<dbReference type="EMBL" id="AXCY01000040">
    <property type="protein sequence ID" value="KGM10757.1"/>
    <property type="molecule type" value="Genomic_DNA"/>
</dbReference>
<name>A0A0A0BSX8_9CELL</name>
<reference evidence="2 3" key="1">
    <citation type="submission" date="2013-08" db="EMBL/GenBank/DDBJ databases">
        <title>Genome sequencing of Cellulomonas carbonis T26.</title>
        <authorList>
            <person name="Chen F."/>
            <person name="Li Y."/>
            <person name="Wang G."/>
        </authorList>
    </citation>
    <scope>NUCLEOTIDE SEQUENCE [LARGE SCALE GENOMIC DNA]</scope>
    <source>
        <strain evidence="2 3">T26</strain>
    </source>
</reference>
<dbReference type="Proteomes" id="UP000029839">
    <property type="component" value="Unassembled WGS sequence"/>
</dbReference>
<reference evidence="2 3" key="2">
    <citation type="journal article" date="2015" name="Stand. Genomic Sci.">
        <title>Draft genome sequence of Cellulomonas carbonis T26(T) and comparative analysis of six Cellulomonas genomes.</title>
        <authorList>
            <person name="Zhuang W."/>
            <person name="Zhang S."/>
            <person name="Xia X."/>
            <person name="Wang G."/>
        </authorList>
    </citation>
    <scope>NUCLEOTIDE SEQUENCE [LARGE SCALE GENOMIC DNA]</scope>
    <source>
        <strain evidence="2 3">T26</strain>
    </source>
</reference>
<proteinExistence type="predicted"/>